<dbReference type="GO" id="GO:0005739">
    <property type="term" value="C:mitochondrion"/>
    <property type="evidence" value="ECO:0007669"/>
    <property type="project" value="TreeGrafter"/>
</dbReference>
<feature type="region of interest" description="Disordered" evidence="4">
    <location>
        <begin position="14"/>
        <end position="39"/>
    </location>
</feature>
<sequence length="233" mass="26344">MASAKIATLVIRVSRQSSRSHQTTKDSHRNSPETLAKPISTRLKNQAKQHETFRSFCVGLAQQMHRTEIRLRTGILGEPAKHIRPLSETRAIESGANALAEGFLFAVAAGLIIGEAWRSSRNQSKRRDDVDDRLEDLDSRVTELTTRFNGLASQIEDRLDEERRRNDELSRILERMVEIGLRGGWAEFEETPLRIPRIGLSRSPPVVDQDMPEDQRHSIAKPDDSDDSTDTKP</sequence>
<reference evidence="5 6" key="1">
    <citation type="submission" date="2024-01" db="EMBL/GenBank/DDBJ databases">
        <title>A draft genome for a cacao thread blight-causing isolate of Paramarasmius palmivorus.</title>
        <authorList>
            <person name="Baruah I.K."/>
            <person name="Bukari Y."/>
            <person name="Amoako-Attah I."/>
            <person name="Meinhardt L.W."/>
            <person name="Bailey B.A."/>
            <person name="Cohen S.P."/>
        </authorList>
    </citation>
    <scope>NUCLEOTIDE SEQUENCE [LARGE SCALE GENOMIC DNA]</scope>
    <source>
        <strain evidence="5 6">GH-12</strain>
    </source>
</reference>
<feature type="coiled-coil region" evidence="3">
    <location>
        <begin position="127"/>
        <end position="179"/>
    </location>
</feature>
<keyword evidence="2 3" id="KW-0175">Coiled coil</keyword>
<dbReference type="PANTHER" id="PTHR12499:SF0">
    <property type="entry name" value="OPTIC ATROPHY 3 PROTEIN"/>
    <property type="match status" value="1"/>
</dbReference>
<organism evidence="5 6">
    <name type="scientific">Paramarasmius palmivorus</name>
    <dbReference type="NCBI Taxonomy" id="297713"/>
    <lineage>
        <taxon>Eukaryota</taxon>
        <taxon>Fungi</taxon>
        <taxon>Dikarya</taxon>
        <taxon>Basidiomycota</taxon>
        <taxon>Agaricomycotina</taxon>
        <taxon>Agaricomycetes</taxon>
        <taxon>Agaricomycetidae</taxon>
        <taxon>Agaricales</taxon>
        <taxon>Marasmiineae</taxon>
        <taxon>Marasmiaceae</taxon>
        <taxon>Paramarasmius</taxon>
    </lineage>
</organism>
<evidence type="ECO:0000313" key="6">
    <source>
        <dbReference type="Proteomes" id="UP001383192"/>
    </source>
</evidence>
<dbReference type="EMBL" id="JAYKXP010000001">
    <property type="protein sequence ID" value="KAK7062822.1"/>
    <property type="molecule type" value="Genomic_DNA"/>
</dbReference>
<feature type="region of interest" description="Disordered" evidence="4">
    <location>
        <begin position="197"/>
        <end position="233"/>
    </location>
</feature>
<evidence type="ECO:0000256" key="2">
    <source>
        <dbReference type="ARBA" id="ARBA00023054"/>
    </source>
</evidence>
<dbReference type="AlphaFoldDB" id="A0AAW0EGM2"/>
<dbReference type="PANTHER" id="PTHR12499">
    <property type="entry name" value="OPTIC ATROPHY 3 PROTEIN OPA3"/>
    <property type="match status" value="1"/>
</dbReference>
<gene>
    <name evidence="5" type="ORF">VNI00_000317</name>
</gene>
<feature type="compositionally biased region" description="Basic and acidic residues" evidence="4">
    <location>
        <begin position="213"/>
        <end position="233"/>
    </location>
</feature>
<comment type="caution">
    <text evidence="5">The sequence shown here is derived from an EMBL/GenBank/DDBJ whole genome shotgun (WGS) entry which is preliminary data.</text>
</comment>
<evidence type="ECO:0000256" key="1">
    <source>
        <dbReference type="ARBA" id="ARBA00007584"/>
    </source>
</evidence>
<accession>A0AAW0EGM2</accession>
<dbReference type="InterPro" id="IPR010754">
    <property type="entry name" value="OPA3-like"/>
</dbReference>
<proteinExistence type="inferred from homology"/>
<protein>
    <recommendedName>
        <fullName evidence="7">OPA3-like protein</fullName>
    </recommendedName>
</protein>
<keyword evidence="6" id="KW-1185">Reference proteome</keyword>
<evidence type="ECO:0008006" key="7">
    <source>
        <dbReference type="Google" id="ProtNLM"/>
    </source>
</evidence>
<dbReference type="GO" id="GO:0019216">
    <property type="term" value="P:regulation of lipid metabolic process"/>
    <property type="evidence" value="ECO:0007669"/>
    <property type="project" value="TreeGrafter"/>
</dbReference>
<name>A0AAW0EGM2_9AGAR</name>
<comment type="similarity">
    <text evidence="1">Belongs to the OPA3 family.</text>
</comment>
<evidence type="ECO:0000256" key="4">
    <source>
        <dbReference type="SAM" id="MobiDB-lite"/>
    </source>
</evidence>
<dbReference type="Pfam" id="PF07047">
    <property type="entry name" value="OPA3"/>
    <property type="match status" value="1"/>
</dbReference>
<evidence type="ECO:0000313" key="5">
    <source>
        <dbReference type="EMBL" id="KAK7062822.1"/>
    </source>
</evidence>
<dbReference type="Proteomes" id="UP001383192">
    <property type="component" value="Unassembled WGS sequence"/>
</dbReference>
<evidence type="ECO:0000256" key="3">
    <source>
        <dbReference type="SAM" id="Coils"/>
    </source>
</evidence>